<evidence type="ECO:0008006" key="7">
    <source>
        <dbReference type="Google" id="ProtNLM"/>
    </source>
</evidence>
<proteinExistence type="inferred from homology"/>
<dbReference type="NCBIfam" id="NF006119">
    <property type="entry name" value="PRK08264.1-5"/>
    <property type="match status" value="1"/>
</dbReference>
<dbReference type="SUPFAM" id="SSF51735">
    <property type="entry name" value="NAD(P)-binding Rossmann-fold domains"/>
    <property type="match status" value="2"/>
</dbReference>
<comment type="similarity">
    <text evidence="1 3">Belongs to the short-chain dehydrogenases/reductases (SDR) family.</text>
</comment>
<dbReference type="EMBL" id="BJHX01000001">
    <property type="protein sequence ID" value="GDY67520.1"/>
    <property type="molecule type" value="Genomic_DNA"/>
</dbReference>
<comment type="caution">
    <text evidence="5">The sequence shown here is derived from an EMBL/GenBank/DDBJ whole genome shotgun (WGS) entry which is preliminary data.</text>
</comment>
<sequence length="402" mass="41837">MASIRSRVFGAHVRPLQLDLADLSSLKTAVDRLGLDHLDVVVHNAGVALDEPPRRETEDGHELMFGTNHLGHFALTQWLVPPAVRGVGGPQRDGGKLRGAVGATGPGRSAVDPGSPQPFDFRPSPPGLRPARWSYTFESEAGGAAGCALSRPPVHAPATHRREGAPMKVQGSVAFVTGANRGLGEQFVRALFDAGAAKVYAGSRDPTRVTVPGAVPVAVDITDLESVHAAADQAQDVTLLINNAGLSTRADVLTADLDSFRLEFETHVLGTLAMSRAFAPVLGRNGGGAVVNVLSVLSWISITASAGYAAAKAAEWSMTNALRVALAEQGTQVTALHVSYLATELAAKVTAPKSDPAAVARATLDGVEAGLHEVLADDFSRQVQAALAVGPEALYPQLAGRH</sequence>
<dbReference type="GO" id="GO:0016020">
    <property type="term" value="C:membrane"/>
    <property type="evidence" value="ECO:0007669"/>
    <property type="project" value="TreeGrafter"/>
</dbReference>
<dbReference type="Gene3D" id="3.40.50.720">
    <property type="entry name" value="NAD(P)-binding Rossmann-like Domain"/>
    <property type="match status" value="2"/>
</dbReference>
<dbReference type="PRINTS" id="PR00081">
    <property type="entry name" value="GDHRDH"/>
</dbReference>
<keyword evidence="2" id="KW-0560">Oxidoreductase</keyword>
<evidence type="ECO:0000256" key="1">
    <source>
        <dbReference type="ARBA" id="ARBA00006484"/>
    </source>
</evidence>
<evidence type="ECO:0000256" key="3">
    <source>
        <dbReference type="RuleBase" id="RU000363"/>
    </source>
</evidence>
<dbReference type="AlphaFoldDB" id="A0A4D4M6J3"/>
<reference evidence="5 6" key="1">
    <citation type="submission" date="2019-04" db="EMBL/GenBank/DDBJ databases">
        <title>Draft genome sequences of Streptomyces avermitilis NBRC 14893.</title>
        <authorList>
            <person name="Komaki H."/>
            <person name="Tamura T."/>
            <person name="Hosoyama A."/>
        </authorList>
    </citation>
    <scope>NUCLEOTIDE SEQUENCE [LARGE SCALE GENOMIC DNA]</scope>
    <source>
        <strain evidence="5 6">NBRC 14893</strain>
    </source>
</reference>
<evidence type="ECO:0000313" key="5">
    <source>
        <dbReference type="EMBL" id="GDY67520.1"/>
    </source>
</evidence>
<dbReference type="InterPro" id="IPR002347">
    <property type="entry name" value="SDR_fam"/>
</dbReference>
<dbReference type="InterPro" id="IPR036291">
    <property type="entry name" value="NAD(P)-bd_dom_sf"/>
</dbReference>
<dbReference type="SMR" id="A0A4D4M6J3"/>
<organism evidence="5 6">
    <name type="scientific">Streptomyces avermitilis</name>
    <dbReference type="NCBI Taxonomy" id="33903"/>
    <lineage>
        <taxon>Bacteria</taxon>
        <taxon>Bacillati</taxon>
        <taxon>Actinomycetota</taxon>
        <taxon>Actinomycetes</taxon>
        <taxon>Kitasatosporales</taxon>
        <taxon>Streptomycetaceae</taxon>
        <taxon>Streptomyces</taxon>
    </lineage>
</organism>
<dbReference type="PANTHER" id="PTHR44196">
    <property type="entry name" value="DEHYDROGENASE/REDUCTASE SDR FAMILY MEMBER 7B"/>
    <property type="match status" value="1"/>
</dbReference>
<name>A0A4D4M6J3_STRAX</name>
<dbReference type="PRINTS" id="PR00080">
    <property type="entry name" value="SDRFAMILY"/>
</dbReference>
<feature type="region of interest" description="Disordered" evidence="4">
    <location>
        <begin position="102"/>
        <end position="125"/>
    </location>
</feature>
<dbReference type="Pfam" id="PF00106">
    <property type="entry name" value="adh_short"/>
    <property type="match status" value="2"/>
</dbReference>
<accession>A0A4D4M6J3</accession>
<dbReference type="Proteomes" id="UP000302139">
    <property type="component" value="Unassembled WGS sequence"/>
</dbReference>
<protein>
    <recommendedName>
        <fullName evidence="7">Short-chain dehydrogenase</fullName>
    </recommendedName>
</protein>
<evidence type="ECO:0000256" key="2">
    <source>
        <dbReference type="ARBA" id="ARBA00023002"/>
    </source>
</evidence>
<evidence type="ECO:0000256" key="4">
    <source>
        <dbReference type="SAM" id="MobiDB-lite"/>
    </source>
</evidence>
<dbReference type="PANTHER" id="PTHR44196:SF1">
    <property type="entry name" value="DEHYDROGENASE_REDUCTASE SDR FAMILY MEMBER 7B"/>
    <property type="match status" value="1"/>
</dbReference>
<gene>
    <name evidence="5" type="ORF">SAV14893_069130</name>
</gene>
<dbReference type="GO" id="GO:0016491">
    <property type="term" value="F:oxidoreductase activity"/>
    <property type="evidence" value="ECO:0007669"/>
    <property type="project" value="UniProtKB-KW"/>
</dbReference>
<evidence type="ECO:0000313" key="6">
    <source>
        <dbReference type="Proteomes" id="UP000302139"/>
    </source>
</evidence>